<reference evidence="1 2" key="1">
    <citation type="submission" date="2020-04" db="EMBL/GenBank/DDBJ databases">
        <title>MicrobeNet Type strains.</title>
        <authorList>
            <person name="Nicholson A.C."/>
        </authorList>
    </citation>
    <scope>NUCLEOTIDE SEQUENCE [LARGE SCALE GENOMIC DNA]</scope>
    <source>
        <strain evidence="1 2">DSM 44113</strain>
    </source>
</reference>
<accession>A0A846WZW4</accession>
<name>A0A846WZW4_9ACTN</name>
<dbReference type="AlphaFoldDB" id="A0A846WZW4"/>
<gene>
    <name evidence="1" type="ORF">HF999_05390</name>
</gene>
<keyword evidence="2" id="KW-1185">Reference proteome</keyword>
<evidence type="ECO:0000313" key="2">
    <source>
        <dbReference type="Proteomes" id="UP000582646"/>
    </source>
</evidence>
<comment type="caution">
    <text evidence="1">The sequence shown here is derived from an EMBL/GenBank/DDBJ whole genome shotgun (WGS) entry which is preliminary data.</text>
</comment>
<dbReference type="InterPro" id="IPR021145">
    <property type="entry name" value="Portal_protein_SPP1_Gp6-like"/>
</dbReference>
<sequence length="433" mass="47097">MQLIDQPLARHTALERYYAGSQPLAFLSPEARKALGDRLGRMSSNIPRLAVNSVAERLRVTGFTGADVWADWIRNDLDQLAPVLHREALLLGTGYALVWAGPDGRPQVSIESARQCSMILDPGTRRPVAAAKRWTTDTTTEATIFEPHQITRLRANNTGATTAGFTVIDQWENTLGVVPLVRLANTDRILGDPVSEIDDLVPLVDALNKTLADMLVGSEFYARPRRWATGLELEERERRDDAGAVVLDDEGEPIMDAVNPIEENDRMAVNESSEGKFGQFEAADLGSYESSVRILVSQIMAVSSLPAHYIGVLSSQPSSADALRAAEAALTARAEARQQTFGRAWEQVARLIVAVRDGADPETVEARVQWADPATRSVAQEADAVVKLYQSGLLPADYALAKLGYSDDDVAKIRTARRTEQLDKAAVDGLGAA</sequence>
<dbReference type="Pfam" id="PF05133">
    <property type="entry name" value="SPP1_portal"/>
    <property type="match status" value="1"/>
</dbReference>
<proteinExistence type="predicted"/>
<protein>
    <submittedName>
        <fullName evidence="1">Phage portal protein</fullName>
    </submittedName>
</protein>
<organism evidence="1 2">
    <name type="scientific">Tsukamurella spumae</name>
    <dbReference type="NCBI Taxonomy" id="44753"/>
    <lineage>
        <taxon>Bacteria</taxon>
        <taxon>Bacillati</taxon>
        <taxon>Actinomycetota</taxon>
        <taxon>Actinomycetes</taxon>
        <taxon>Mycobacteriales</taxon>
        <taxon>Tsukamurellaceae</taxon>
        <taxon>Tsukamurella</taxon>
    </lineage>
</organism>
<evidence type="ECO:0000313" key="1">
    <source>
        <dbReference type="EMBL" id="NKY17805.1"/>
    </source>
</evidence>
<dbReference type="EMBL" id="JAAXOQ010000005">
    <property type="protein sequence ID" value="NKY17805.1"/>
    <property type="molecule type" value="Genomic_DNA"/>
</dbReference>
<dbReference type="Proteomes" id="UP000582646">
    <property type="component" value="Unassembled WGS sequence"/>
</dbReference>